<name>A0A0D2G3C9_9EURO</name>
<proteinExistence type="predicted"/>
<evidence type="ECO:0000313" key="1">
    <source>
        <dbReference type="EMBL" id="KIW66569.1"/>
    </source>
</evidence>
<dbReference type="AlphaFoldDB" id="A0A0D2G3C9"/>
<dbReference type="EMBL" id="KN846959">
    <property type="protein sequence ID" value="KIW66569.1"/>
    <property type="molecule type" value="Genomic_DNA"/>
</dbReference>
<protein>
    <submittedName>
        <fullName evidence="1">Uncharacterized protein</fullName>
    </submittedName>
</protein>
<dbReference type="HOGENOM" id="CLU_2072850_0_0_1"/>
<keyword evidence="2" id="KW-1185">Reference proteome</keyword>
<sequence>MNQSSPHSNHNHYEVLLRSWRARYRPRSQLPRSHVRWLQNVAHADSRIPQTTPHQRRPVQVIWWGPGIYVFSSRAQLCKERARGSQQQRGHRDRIRVLSWVIYLCTPLCHVHNARSGR</sequence>
<accession>A0A0D2G3C9</accession>
<reference evidence="1 2" key="1">
    <citation type="submission" date="2015-01" db="EMBL/GenBank/DDBJ databases">
        <title>The Genome Sequence of Capronia semiimmersa CBS27337.</title>
        <authorList>
            <consortium name="The Broad Institute Genomics Platform"/>
            <person name="Cuomo C."/>
            <person name="de Hoog S."/>
            <person name="Gorbushina A."/>
            <person name="Stielow B."/>
            <person name="Teixiera M."/>
            <person name="Abouelleil A."/>
            <person name="Chapman S.B."/>
            <person name="Priest M."/>
            <person name="Young S.K."/>
            <person name="Wortman J."/>
            <person name="Nusbaum C."/>
            <person name="Birren B."/>
        </authorList>
    </citation>
    <scope>NUCLEOTIDE SEQUENCE [LARGE SCALE GENOMIC DNA]</scope>
    <source>
        <strain evidence="1 2">CBS 27337</strain>
    </source>
</reference>
<evidence type="ECO:0000313" key="2">
    <source>
        <dbReference type="Proteomes" id="UP000054266"/>
    </source>
</evidence>
<gene>
    <name evidence="1" type="ORF">PV04_05889</name>
</gene>
<dbReference type="Proteomes" id="UP000054266">
    <property type="component" value="Unassembled WGS sequence"/>
</dbReference>
<organism evidence="1 2">
    <name type="scientific">Phialophora macrospora</name>
    <dbReference type="NCBI Taxonomy" id="1851006"/>
    <lineage>
        <taxon>Eukaryota</taxon>
        <taxon>Fungi</taxon>
        <taxon>Dikarya</taxon>
        <taxon>Ascomycota</taxon>
        <taxon>Pezizomycotina</taxon>
        <taxon>Eurotiomycetes</taxon>
        <taxon>Chaetothyriomycetidae</taxon>
        <taxon>Chaetothyriales</taxon>
        <taxon>Herpotrichiellaceae</taxon>
        <taxon>Phialophora</taxon>
    </lineage>
</organism>